<keyword evidence="2" id="KW-0472">Membrane</keyword>
<comment type="subcellular location">
    <subcellularLocation>
        <location evidence="1">Membrane</location>
    </subcellularLocation>
</comment>
<dbReference type="STRING" id="455193.SAMN05421805_108226"/>
<feature type="compositionally biased region" description="Basic and acidic residues" evidence="3">
    <location>
        <begin position="139"/>
        <end position="149"/>
    </location>
</feature>
<evidence type="ECO:0000313" key="7">
    <source>
        <dbReference type="Proteomes" id="UP000270697"/>
    </source>
</evidence>
<dbReference type="OrthoDB" id="5192320at2"/>
<dbReference type="PANTHER" id="PTHR37042:SF4">
    <property type="entry name" value="OUTER MEMBRANE PROTEIN RV1973"/>
    <property type="match status" value="1"/>
</dbReference>
<evidence type="ECO:0000313" key="4">
    <source>
        <dbReference type="EMBL" id="RKT85028.1"/>
    </source>
</evidence>
<dbReference type="EMBL" id="FOUP01000008">
    <property type="protein sequence ID" value="SFO01406.1"/>
    <property type="molecule type" value="Genomic_DNA"/>
</dbReference>
<dbReference type="Proteomes" id="UP000270697">
    <property type="component" value="Unassembled WGS sequence"/>
</dbReference>
<feature type="compositionally biased region" description="Low complexity" evidence="3">
    <location>
        <begin position="125"/>
        <end position="138"/>
    </location>
</feature>
<feature type="compositionally biased region" description="Basic and acidic residues" evidence="3">
    <location>
        <begin position="46"/>
        <end position="83"/>
    </location>
</feature>
<dbReference type="GO" id="GO:0016020">
    <property type="term" value="C:membrane"/>
    <property type="evidence" value="ECO:0007669"/>
    <property type="project" value="UniProtKB-SubCell"/>
</dbReference>
<evidence type="ECO:0000256" key="2">
    <source>
        <dbReference type="ARBA" id="ARBA00023136"/>
    </source>
</evidence>
<reference evidence="4 7" key="2">
    <citation type="submission" date="2018-10" db="EMBL/GenBank/DDBJ databases">
        <title>Sequencing the genomes of 1000 actinobacteria strains.</title>
        <authorList>
            <person name="Klenk H.-P."/>
        </authorList>
    </citation>
    <scope>NUCLEOTIDE SEQUENCE [LARGE SCALE GENOMIC DNA]</scope>
    <source>
        <strain evidence="4 7">DSM 45119</strain>
    </source>
</reference>
<gene>
    <name evidence="4" type="ORF">ATL45_3364</name>
    <name evidence="5" type="ORF">SAMN05421805_108226</name>
</gene>
<feature type="compositionally biased region" description="Basic and acidic residues" evidence="3">
    <location>
        <begin position="112"/>
        <end position="124"/>
    </location>
</feature>
<feature type="compositionally biased region" description="Basic residues" evidence="3">
    <location>
        <begin position="13"/>
        <end position="25"/>
    </location>
</feature>
<name>A0A1I5DQF0_9PSEU</name>
<feature type="compositionally biased region" description="Low complexity" evidence="3">
    <location>
        <begin position="33"/>
        <end position="45"/>
    </location>
</feature>
<dbReference type="Proteomes" id="UP000199398">
    <property type="component" value="Unassembled WGS sequence"/>
</dbReference>
<feature type="compositionally biased region" description="Low complexity" evidence="3">
    <location>
        <begin position="84"/>
        <end position="93"/>
    </location>
</feature>
<evidence type="ECO:0000313" key="5">
    <source>
        <dbReference type="EMBL" id="SFO01406.1"/>
    </source>
</evidence>
<accession>A0A1I5DQF0</accession>
<evidence type="ECO:0000256" key="3">
    <source>
        <dbReference type="SAM" id="MobiDB-lite"/>
    </source>
</evidence>
<dbReference type="EMBL" id="RBXX01000002">
    <property type="protein sequence ID" value="RKT85028.1"/>
    <property type="molecule type" value="Genomic_DNA"/>
</dbReference>
<dbReference type="RefSeq" id="WP_093155273.1">
    <property type="nucleotide sequence ID" value="NZ_FOUP01000008.1"/>
</dbReference>
<protein>
    <submittedName>
        <fullName evidence="5">Mce-associated membrane protein</fullName>
    </submittedName>
</protein>
<feature type="region of interest" description="Disordered" evidence="3">
    <location>
        <begin position="1"/>
        <end position="158"/>
    </location>
</feature>
<dbReference type="PANTHER" id="PTHR37042">
    <property type="entry name" value="OUTER MEMBRANE PROTEIN RV1973"/>
    <property type="match status" value="1"/>
</dbReference>
<feature type="compositionally biased region" description="Low complexity" evidence="3">
    <location>
        <begin position="1"/>
        <end position="12"/>
    </location>
</feature>
<evidence type="ECO:0000256" key="1">
    <source>
        <dbReference type="ARBA" id="ARBA00004370"/>
    </source>
</evidence>
<evidence type="ECO:0000313" key="6">
    <source>
        <dbReference type="Proteomes" id="UP000199398"/>
    </source>
</evidence>
<dbReference type="AlphaFoldDB" id="A0A1I5DQF0"/>
<reference evidence="5 6" key="1">
    <citation type="submission" date="2016-10" db="EMBL/GenBank/DDBJ databases">
        <authorList>
            <person name="de Groot N.N."/>
        </authorList>
    </citation>
    <scope>NUCLEOTIDE SEQUENCE [LARGE SCALE GENOMIC DNA]</scope>
    <source>
        <strain evidence="5 6">CPCC 201259</strain>
    </source>
</reference>
<proteinExistence type="predicted"/>
<keyword evidence="7" id="KW-1185">Reference proteome</keyword>
<organism evidence="5 6">
    <name type="scientific">Saccharopolyspora antimicrobica</name>
    <dbReference type="NCBI Taxonomy" id="455193"/>
    <lineage>
        <taxon>Bacteria</taxon>
        <taxon>Bacillati</taxon>
        <taxon>Actinomycetota</taxon>
        <taxon>Actinomycetes</taxon>
        <taxon>Pseudonocardiales</taxon>
        <taxon>Pseudonocardiaceae</taxon>
        <taxon>Saccharopolyspora</taxon>
    </lineage>
</organism>
<sequence>MPTNRRPNNQPVRRPKVAGLRKRRTHNEELLAEARSAGSAEQSEAAAERGEAVAERGEPVAERAVERGEAVAERAVERGEAVAERAGVNGAVAERGEAAAEDSAVGGAPEVSAEHGEAVTERVDSSGAPAEPGGAAEAGSERGEADAESRWAAATAEPEAESAFGAALREADGKSAPQWPLWAATVVLIGLAGWFGFEAYSARYTGAAANEAMVSAGATSEVSGQVSDAVEKLFSYDFNDTAKTEAAAKELLTGAAVQRYEELFAVVKQQAPQQQLIVTTTVKERSVTRLQGDRAELLLFVDQHARRANAPGENAGPAQISVSAEKQGDAWKISQITLR</sequence>